<keyword evidence="2" id="KW-0540">Nuclease</keyword>
<evidence type="ECO:0000313" key="8">
    <source>
        <dbReference type="EMBL" id="KPQ41305.1"/>
    </source>
</evidence>
<dbReference type="PANTHER" id="PTHR33653">
    <property type="entry name" value="RIBONUCLEASE VAPC2"/>
    <property type="match status" value="1"/>
</dbReference>
<dbReference type="EMBL" id="LKCM01000381">
    <property type="protein sequence ID" value="KPQ41305.1"/>
    <property type="molecule type" value="Genomic_DNA"/>
</dbReference>
<dbReference type="InterPro" id="IPR002716">
    <property type="entry name" value="PIN_dom"/>
</dbReference>
<comment type="similarity">
    <text evidence="6">Belongs to the PINc/VapC protein family.</text>
</comment>
<evidence type="ECO:0000256" key="2">
    <source>
        <dbReference type="ARBA" id="ARBA00022722"/>
    </source>
</evidence>
<keyword evidence="5" id="KW-0460">Magnesium</keyword>
<dbReference type="OrthoDB" id="373220at2157"/>
<evidence type="ECO:0000256" key="3">
    <source>
        <dbReference type="ARBA" id="ARBA00022723"/>
    </source>
</evidence>
<dbReference type="InterPro" id="IPR050556">
    <property type="entry name" value="Type_II_TA_system_RNase"/>
</dbReference>
<accession>A0A284VPL2</accession>
<evidence type="ECO:0000259" key="7">
    <source>
        <dbReference type="SMART" id="SM00670"/>
    </source>
</evidence>
<proteinExistence type="inferred from homology"/>
<dbReference type="InterPro" id="IPR029060">
    <property type="entry name" value="PIN-like_dom_sf"/>
</dbReference>
<evidence type="ECO:0000256" key="1">
    <source>
        <dbReference type="ARBA" id="ARBA00001946"/>
    </source>
</evidence>
<dbReference type="GO" id="GO:0016787">
    <property type="term" value="F:hydrolase activity"/>
    <property type="evidence" value="ECO:0007669"/>
    <property type="project" value="UniProtKB-KW"/>
</dbReference>
<dbReference type="Gene3D" id="3.40.50.1010">
    <property type="entry name" value="5'-nuclease"/>
    <property type="match status" value="1"/>
</dbReference>
<keyword evidence="11" id="KW-1185">Reference proteome</keyword>
<dbReference type="SUPFAM" id="SSF88723">
    <property type="entry name" value="PIN domain-like"/>
    <property type="match status" value="1"/>
</dbReference>
<evidence type="ECO:0000256" key="5">
    <source>
        <dbReference type="ARBA" id="ARBA00022842"/>
    </source>
</evidence>
<keyword evidence="3" id="KW-0479">Metal-binding</keyword>
<dbReference type="EMBL" id="FZMP01000160">
    <property type="protein sequence ID" value="SNQ61158.1"/>
    <property type="molecule type" value="Genomic_DNA"/>
</dbReference>
<reference evidence="8 10" key="1">
    <citation type="submission" date="2015-09" db="EMBL/GenBank/DDBJ databases">
        <title>A metagenomics-based metabolic model of nitrate-dependent anaerobic oxidation of methane by Methanoperedens-like archaea.</title>
        <authorList>
            <person name="Arshad A."/>
            <person name="Speth D.R."/>
            <person name="De Graaf R.M."/>
            <person name="Op Den Camp H.J."/>
            <person name="Jetten M.S."/>
            <person name="Welte C.U."/>
        </authorList>
    </citation>
    <scope>NUCLEOTIDE SEQUENCE [LARGE SCALE GENOMIC DNA]</scope>
</reference>
<evidence type="ECO:0000313" key="11">
    <source>
        <dbReference type="Proteomes" id="UP000218615"/>
    </source>
</evidence>
<dbReference type="Pfam" id="PF01850">
    <property type="entry name" value="PIN"/>
    <property type="match status" value="1"/>
</dbReference>
<organism evidence="8 10">
    <name type="scientific">Candidatus Methanoperedens nitratireducens</name>
    <dbReference type="NCBI Taxonomy" id="1392998"/>
    <lineage>
        <taxon>Archaea</taxon>
        <taxon>Methanobacteriati</taxon>
        <taxon>Methanobacteriota</taxon>
        <taxon>Stenosarchaea group</taxon>
        <taxon>Methanomicrobia</taxon>
        <taxon>Methanosarcinales</taxon>
        <taxon>ANME-2 cluster</taxon>
        <taxon>Candidatus Methanoperedentaceae</taxon>
        <taxon>Candidatus Methanoperedens</taxon>
    </lineage>
</organism>
<dbReference type="RefSeq" id="WP_096205818.1">
    <property type="nucleotide sequence ID" value="NZ_FZMP01000160.1"/>
</dbReference>
<evidence type="ECO:0000313" key="9">
    <source>
        <dbReference type="EMBL" id="SNQ61158.1"/>
    </source>
</evidence>
<keyword evidence="8" id="KW-0255">Endonuclease</keyword>
<comment type="cofactor">
    <cofactor evidence="1">
        <name>Mg(2+)</name>
        <dbReference type="ChEBI" id="CHEBI:18420"/>
    </cofactor>
</comment>
<reference evidence="9" key="2">
    <citation type="submission" date="2017-06" db="EMBL/GenBank/DDBJ databases">
        <authorList>
            <person name="Kim H.J."/>
            <person name="Triplett B.A."/>
        </authorList>
    </citation>
    <scope>NUCLEOTIDE SEQUENCE [LARGE SCALE GENOMIC DNA]</scope>
    <source>
        <strain evidence="9">Mnv1</strain>
    </source>
</reference>
<name>A0A0P8ABF0_9EURY</name>
<accession>A0A0P8ABF0</accession>
<keyword evidence="4" id="KW-0378">Hydrolase</keyword>
<evidence type="ECO:0000313" key="10">
    <source>
        <dbReference type="Proteomes" id="UP000050360"/>
    </source>
</evidence>
<feature type="domain" description="PIN" evidence="7">
    <location>
        <begin position="9"/>
        <end position="133"/>
    </location>
</feature>
<dbReference type="AlphaFoldDB" id="A0A0P8ABF0"/>
<dbReference type="GO" id="GO:0004519">
    <property type="term" value="F:endonuclease activity"/>
    <property type="evidence" value="ECO:0007669"/>
    <property type="project" value="UniProtKB-KW"/>
</dbReference>
<evidence type="ECO:0000256" key="6">
    <source>
        <dbReference type="ARBA" id="ARBA00038093"/>
    </source>
</evidence>
<dbReference type="PANTHER" id="PTHR33653:SF1">
    <property type="entry name" value="RIBONUCLEASE VAPC2"/>
    <property type="match status" value="1"/>
</dbReference>
<evidence type="ECO:0000256" key="4">
    <source>
        <dbReference type="ARBA" id="ARBA00022801"/>
    </source>
</evidence>
<dbReference type="SMART" id="SM00670">
    <property type="entry name" value="PINc"/>
    <property type="match status" value="1"/>
</dbReference>
<reference evidence="11" key="3">
    <citation type="submission" date="2017-06" db="EMBL/GenBank/DDBJ databases">
        <authorList>
            <person name="Cremers G."/>
        </authorList>
    </citation>
    <scope>NUCLEOTIDE SEQUENCE [LARGE SCALE GENOMIC DNA]</scope>
</reference>
<gene>
    <name evidence="8" type="primary">vapC_8</name>
    <name evidence="9" type="ORF">MNV_2420005</name>
    <name evidence="8" type="ORF">MPEBLZ_04149</name>
</gene>
<dbReference type="Proteomes" id="UP000218615">
    <property type="component" value="Unassembled WGS sequence"/>
</dbReference>
<protein>
    <submittedName>
        <fullName evidence="9">Putative PIN domain protein</fullName>
    </submittedName>
    <submittedName>
        <fullName evidence="8">tRNA(FMet)-specific endonuclease VapC</fullName>
    </submittedName>
</protein>
<sequence>MTESKKPGSKIILDTCVLLEYFLNSKKADEVEKLLNKIVSGELEGHISSSTITEITTIFIRENAENKIPEVLDFLKNSFLIIDTTPEIAFLAGTIKAKYQTREKGLSHVDAVICASAILFDCTIVTYDSEFDRVSEVIIKRPQNIK</sequence>
<dbReference type="Proteomes" id="UP000050360">
    <property type="component" value="Unassembled WGS sequence"/>
</dbReference>
<dbReference type="GO" id="GO:0046872">
    <property type="term" value="F:metal ion binding"/>
    <property type="evidence" value="ECO:0007669"/>
    <property type="project" value="UniProtKB-KW"/>
</dbReference>